<name>A0A1F7ZSC0_9EURO</name>
<dbReference type="RefSeq" id="XP_022386063.1">
    <property type="nucleotide sequence ID" value="XM_022535036.1"/>
</dbReference>
<dbReference type="Proteomes" id="UP000179179">
    <property type="component" value="Unassembled WGS sequence"/>
</dbReference>
<protein>
    <recommendedName>
        <fullName evidence="1">Aminoglycoside phosphotransferase domain-containing protein</fullName>
    </recommendedName>
</protein>
<feature type="domain" description="Aminoglycoside phosphotransferase" evidence="1">
    <location>
        <begin position="5"/>
        <end position="110"/>
    </location>
</feature>
<sequence>MTDEQVKQAVTDLKRYVSELRKIPKMTDFQICSSQGGSILDWQIPDSQREDLRFKTEADFNKYLTDPFWEEIRRRAAKSHDIHHEIVFTHGDLNPRNILAENGRTTGIVDGRMQVDFLNIGSILRRITASEA</sequence>
<dbReference type="Pfam" id="PF01636">
    <property type="entry name" value="APH"/>
    <property type="match status" value="1"/>
</dbReference>
<evidence type="ECO:0000259" key="1">
    <source>
        <dbReference type="Pfam" id="PF01636"/>
    </source>
</evidence>
<evidence type="ECO:0000313" key="3">
    <source>
        <dbReference type="Proteomes" id="UP000179179"/>
    </source>
</evidence>
<dbReference type="Gene3D" id="3.90.1200.10">
    <property type="match status" value="1"/>
</dbReference>
<dbReference type="GeneID" id="34451297"/>
<dbReference type="SUPFAM" id="SSF56112">
    <property type="entry name" value="Protein kinase-like (PK-like)"/>
    <property type="match status" value="1"/>
</dbReference>
<proteinExistence type="predicted"/>
<organism evidence="2 3">
    <name type="scientific">Aspergillus bombycis</name>
    <dbReference type="NCBI Taxonomy" id="109264"/>
    <lineage>
        <taxon>Eukaryota</taxon>
        <taxon>Fungi</taxon>
        <taxon>Dikarya</taxon>
        <taxon>Ascomycota</taxon>
        <taxon>Pezizomycotina</taxon>
        <taxon>Eurotiomycetes</taxon>
        <taxon>Eurotiomycetidae</taxon>
        <taxon>Eurotiales</taxon>
        <taxon>Aspergillaceae</taxon>
        <taxon>Aspergillus</taxon>
    </lineage>
</organism>
<evidence type="ECO:0000313" key="2">
    <source>
        <dbReference type="EMBL" id="OGM42346.1"/>
    </source>
</evidence>
<accession>A0A1F7ZSC0</accession>
<dbReference type="InterPro" id="IPR002575">
    <property type="entry name" value="Aminoglycoside_PTrfase"/>
</dbReference>
<gene>
    <name evidence="2" type="ORF">ABOM_007907</name>
</gene>
<dbReference type="InterPro" id="IPR011009">
    <property type="entry name" value="Kinase-like_dom_sf"/>
</dbReference>
<dbReference type="STRING" id="109264.A0A1F7ZSC0"/>
<dbReference type="OrthoDB" id="2906425at2759"/>
<comment type="caution">
    <text evidence="2">The sequence shown here is derived from an EMBL/GenBank/DDBJ whole genome shotgun (WGS) entry which is preliminary data.</text>
</comment>
<dbReference type="AlphaFoldDB" id="A0A1F7ZSC0"/>
<reference evidence="2 3" key="1">
    <citation type="journal article" date="2016" name="Genome Biol. Evol.">
        <title>Draft genome sequence of an aflatoxigenic Aspergillus species, A. bombycis.</title>
        <authorList>
            <person name="Moore G.G."/>
            <person name="Mack B.M."/>
            <person name="Beltz S.B."/>
            <person name="Gilbert M.K."/>
        </authorList>
    </citation>
    <scope>NUCLEOTIDE SEQUENCE [LARGE SCALE GENOMIC DNA]</scope>
    <source>
        <strain evidence="3">NRRL 26010</strain>
    </source>
</reference>
<dbReference type="EMBL" id="LYCR01000091">
    <property type="protein sequence ID" value="OGM42346.1"/>
    <property type="molecule type" value="Genomic_DNA"/>
</dbReference>
<keyword evidence="3" id="KW-1185">Reference proteome</keyword>